<feature type="transmembrane region" description="Helical" evidence="8">
    <location>
        <begin position="244"/>
        <end position="262"/>
    </location>
</feature>
<keyword evidence="5 8" id="KW-1133">Transmembrane helix</keyword>
<proteinExistence type="predicted"/>
<feature type="transmembrane region" description="Helical" evidence="8">
    <location>
        <begin position="86"/>
        <end position="108"/>
    </location>
</feature>
<evidence type="ECO:0000313" key="11">
    <source>
        <dbReference type="Proteomes" id="UP001174694"/>
    </source>
</evidence>
<reference evidence="10" key="1">
    <citation type="submission" date="2022-07" db="EMBL/GenBank/DDBJ databases">
        <title>Fungi with potential for degradation of polypropylene.</title>
        <authorList>
            <person name="Gostincar C."/>
        </authorList>
    </citation>
    <scope>NUCLEOTIDE SEQUENCE</scope>
    <source>
        <strain evidence="10">EXF-13308</strain>
    </source>
</reference>
<dbReference type="PIRSF" id="PIRSF006060">
    <property type="entry name" value="AA_transporter"/>
    <property type="match status" value="1"/>
</dbReference>
<evidence type="ECO:0000256" key="1">
    <source>
        <dbReference type="ARBA" id="ARBA00004141"/>
    </source>
</evidence>
<dbReference type="GO" id="GO:0016020">
    <property type="term" value="C:membrane"/>
    <property type="evidence" value="ECO:0007669"/>
    <property type="project" value="UniProtKB-SubCell"/>
</dbReference>
<gene>
    <name evidence="10" type="ORF">NKR23_g10794</name>
</gene>
<keyword evidence="11" id="KW-1185">Reference proteome</keyword>
<dbReference type="EMBL" id="JANBVO010000050">
    <property type="protein sequence ID" value="KAJ9133405.1"/>
    <property type="molecule type" value="Genomic_DNA"/>
</dbReference>
<dbReference type="FunFam" id="1.20.1740.10:FF:000006">
    <property type="entry name" value="General amino acid permease"/>
    <property type="match status" value="1"/>
</dbReference>
<feature type="transmembrane region" description="Helical" evidence="8">
    <location>
        <begin position="488"/>
        <end position="505"/>
    </location>
</feature>
<feature type="region of interest" description="Disordered" evidence="7">
    <location>
        <begin position="1"/>
        <end position="24"/>
    </location>
</feature>
<dbReference type="AlphaFoldDB" id="A0AA38VHP2"/>
<keyword evidence="4" id="KW-0029">Amino-acid transport</keyword>
<name>A0AA38VHP2_9PEZI</name>
<feature type="transmembrane region" description="Helical" evidence="8">
    <location>
        <begin position="129"/>
        <end position="154"/>
    </location>
</feature>
<dbReference type="InterPro" id="IPR004841">
    <property type="entry name" value="AA-permease/SLC12A_dom"/>
</dbReference>
<feature type="transmembrane region" description="Helical" evidence="8">
    <location>
        <begin position="160"/>
        <end position="182"/>
    </location>
</feature>
<dbReference type="PANTHER" id="PTHR43341">
    <property type="entry name" value="AMINO ACID PERMEASE"/>
    <property type="match status" value="1"/>
</dbReference>
<comment type="subcellular location">
    <subcellularLocation>
        <location evidence="1">Membrane</location>
        <topology evidence="1">Multi-pass membrane protein</topology>
    </subcellularLocation>
</comment>
<feature type="transmembrane region" description="Helical" evidence="8">
    <location>
        <begin position="336"/>
        <end position="356"/>
    </location>
</feature>
<evidence type="ECO:0000256" key="8">
    <source>
        <dbReference type="SAM" id="Phobius"/>
    </source>
</evidence>
<dbReference type="GO" id="GO:0015171">
    <property type="term" value="F:amino acid transmembrane transporter activity"/>
    <property type="evidence" value="ECO:0007669"/>
    <property type="project" value="TreeGrafter"/>
</dbReference>
<evidence type="ECO:0000256" key="7">
    <source>
        <dbReference type="SAM" id="MobiDB-lite"/>
    </source>
</evidence>
<evidence type="ECO:0000256" key="4">
    <source>
        <dbReference type="ARBA" id="ARBA00022970"/>
    </source>
</evidence>
<dbReference type="Pfam" id="PF00324">
    <property type="entry name" value="AA_permease"/>
    <property type="match status" value="1"/>
</dbReference>
<keyword evidence="3 8" id="KW-0812">Transmembrane</keyword>
<evidence type="ECO:0000256" key="6">
    <source>
        <dbReference type="ARBA" id="ARBA00023136"/>
    </source>
</evidence>
<feature type="transmembrane region" description="Helical" evidence="8">
    <location>
        <begin position="283"/>
        <end position="303"/>
    </location>
</feature>
<feature type="transmembrane region" description="Helical" evidence="8">
    <location>
        <begin position="54"/>
        <end position="74"/>
    </location>
</feature>
<sequence>MVAEIQREPSIAGSGAAGGDEKKGYESDVHEGLVEITGNADSLKRNLGNRQIQLIAVGGSIGTALFVSIANGLISGGPGSLLIAYALYSCLLALVNNCMAEMAVYMPVSGSFVRMAGKWVDEAFGFMTGWNFFLYEATLIPFEVSALNLVLTFWRDDIPVAAVCAGCVVLYAVLNVFAVRWYGEAEFWLSSGKLLLILIVFSFTFVTMVGGNPQHDAYGFRYWNNPGSFAASITTGALGRFEGFLGALWSAAFTIVGPEYLAMVAGETQRPRTYLKQAFKTMYWRFGFFFIGGALCVGIIIPYNDPKLNENAASGTAAGSPYVVAMQNMGVAVLPHITNALLVTSIFSAGNAYTYCAMRSLYGLALEGQAPRIFMKCTKSGIPIYCFAVTMIFPLLSFLCVSSGTAQAVQWFANLTEAAQLIDYIIMSVTYIFFHRALKAQGVDRRTLPYVGWAQPYCAWVGVVGMTVTVGCYGYTTFLPGYWDVGTFFSYYTMVFVAVLTYGGWKVFRRTRVVPPAQADLVWDKPIIDAYEASLTTEPEGFWNEVLRMLCLGRRKRRGSDEPGETSGDDA</sequence>
<evidence type="ECO:0000256" key="5">
    <source>
        <dbReference type="ARBA" id="ARBA00022989"/>
    </source>
</evidence>
<evidence type="ECO:0000256" key="3">
    <source>
        <dbReference type="ARBA" id="ARBA00022692"/>
    </source>
</evidence>
<feature type="domain" description="Amino acid permease/ SLC12A" evidence="9">
    <location>
        <begin position="52"/>
        <end position="512"/>
    </location>
</feature>
<keyword evidence="2" id="KW-0813">Transport</keyword>
<organism evidence="10 11">
    <name type="scientific">Pleurostoma richardsiae</name>
    <dbReference type="NCBI Taxonomy" id="41990"/>
    <lineage>
        <taxon>Eukaryota</taxon>
        <taxon>Fungi</taxon>
        <taxon>Dikarya</taxon>
        <taxon>Ascomycota</taxon>
        <taxon>Pezizomycotina</taxon>
        <taxon>Sordariomycetes</taxon>
        <taxon>Sordariomycetidae</taxon>
        <taxon>Calosphaeriales</taxon>
        <taxon>Pleurostomataceae</taxon>
        <taxon>Pleurostoma</taxon>
    </lineage>
</organism>
<evidence type="ECO:0000313" key="10">
    <source>
        <dbReference type="EMBL" id="KAJ9133405.1"/>
    </source>
</evidence>
<feature type="transmembrane region" description="Helical" evidence="8">
    <location>
        <begin position="457"/>
        <end position="476"/>
    </location>
</feature>
<dbReference type="Proteomes" id="UP001174694">
    <property type="component" value="Unassembled WGS sequence"/>
</dbReference>
<feature type="transmembrane region" description="Helical" evidence="8">
    <location>
        <begin position="418"/>
        <end position="437"/>
    </location>
</feature>
<feature type="transmembrane region" description="Helical" evidence="8">
    <location>
        <begin position="382"/>
        <end position="406"/>
    </location>
</feature>
<evidence type="ECO:0000259" key="9">
    <source>
        <dbReference type="Pfam" id="PF00324"/>
    </source>
</evidence>
<dbReference type="PANTHER" id="PTHR43341:SF6">
    <property type="entry name" value="AMINO ACID TRANSPORTER (EUROFUNG)"/>
    <property type="match status" value="1"/>
</dbReference>
<accession>A0AA38VHP2</accession>
<feature type="transmembrane region" description="Helical" evidence="8">
    <location>
        <begin position="194"/>
        <end position="211"/>
    </location>
</feature>
<dbReference type="Gene3D" id="1.20.1740.10">
    <property type="entry name" value="Amino acid/polyamine transporter I"/>
    <property type="match status" value="1"/>
</dbReference>
<comment type="caution">
    <text evidence="10">The sequence shown here is derived from an EMBL/GenBank/DDBJ whole genome shotgun (WGS) entry which is preliminary data.</text>
</comment>
<dbReference type="InterPro" id="IPR050524">
    <property type="entry name" value="APC_YAT"/>
</dbReference>
<evidence type="ECO:0000256" key="2">
    <source>
        <dbReference type="ARBA" id="ARBA00022448"/>
    </source>
</evidence>
<protein>
    <submittedName>
        <fullName evidence="10">General amino acid permease AGP2</fullName>
    </submittedName>
</protein>
<keyword evidence="6 8" id="KW-0472">Membrane</keyword>